<sequence>MLTLEPEITSTLDYSNLNISIQETFAAIDRFEWQASDELRLMRDNGYYQDGAYTSFEDYCESELTKHGGYRRVKDLFAAKRVVDILPDELKDKITKPSQTRPLLRLVKTPDKLQQAVAIASQEKPFPTAADFAKAVQQVAPRKTKKSKTQLCNSVTVSSQSHPRFGELGVIEADAPNVWQQIVTFADGEKLLINNEELDAPSVPFPRERTYPTEYSEAIAALKEQHQQELERLEQELRIGLQSEATAKAEEQVQEQLTALQHLFQQQKEENIQLQQRLFELEGLRQLELENQRLQRRIQDLEHAVQEHPGQQWENTLTQQATKALNKEVKRSLENTIDLRSLATEPQKKNATECLRLMGMALGNLASVMNNTKALEAAAIILGSEPTPQAIAKRAEQLQLLPQAVSDIRAVLSKPERSWWDYLEVAQEYEVIKADYWAELTTQEAELITALEKAESSKITEQTVSHNCELRTALASALATKERHCELINVGSIVSHADIYRTLYVERGEVVEDLGEELVVAWDCWKERSKKTDRYSREELRFWEG</sequence>
<name>A0A8J7HFG2_9CYAN</name>
<accession>A0A8J7HFG2</accession>
<proteinExistence type="predicted"/>
<evidence type="ECO:0000313" key="3">
    <source>
        <dbReference type="Proteomes" id="UP000599391"/>
    </source>
</evidence>
<keyword evidence="3" id="KW-1185">Reference proteome</keyword>
<protein>
    <recommendedName>
        <fullName evidence="4">ATPase involved in DNA repair</fullName>
    </recommendedName>
</protein>
<gene>
    <name evidence="2" type="ORF">I8751_16875</name>
</gene>
<organism evidence="2 3">
    <name type="scientific">Atlanticothrix silvestris CENA357</name>
    <dbReference type="NCBI Taxonomy" id="1725252"/>
    <lineage>
        <taxon>Bacteria</taxon>
        <taxon>Bacillati</taxon>
        <taxon>Cyanobacteriota</taxon>
        <taxon>Cyanophyceae</taxon>
        <taxon>Nostocales</taxon>
        <taxon>Nodulariaceae</taxon>
        <taxon>Atlanticothrix</taxon>
        <taxon>Atlanticothrix silvestris</taxon>
    </lineage>
</organism>
<dbReference type="EMBL" id="JAECZB010000051">
    <property type="protein sequence ID" value="MBH8554011.1"/>
    <property type="molecule type" value="Genomic_DNA"/>
</dbReference>
<dbReference type="RefSeq" id="WP_214440275.1">
    <property type="nucleotide sequence ID" value="NZ_JAECZB010000051.1"/>
</dbReference>
<evidence type="ECO:0008006" key="4">
    <source>
        <dbReference type="Google" id="ProtNLM"/>
    </source>
</evidence>
<evidence type="ECO:0000256" key="1">
    <source>
        <dbReference type="SAM" id="Coils"/>
    </source>
</evidence>
<comment type="caution">
    <text evidence="2">The sequence shown here is derived from an EMBL/GenBank/DDBJ whole genome shotgun (WGS) entry which is preliminary data.</text>
</comment>
<keyword evidence="1" id="KW-0175">Coiled coil</keyword>
<reference evidence="2 3" key="1">
    <citation type="journal article" date="2021" name="Int. J. Syst. Evol. Microbiol.">
        <title>Amazonocrinis nigriterrae gen. nov., sp. nov., Atlanticothrix silvestris gen. nov., sp. nov. and Dendronalium phyllosphericum gen. nov., sp. nov., nostocacean cyanobacteria from Brazilian environments.</title>
        <authorList>
            <person name="Alvarenga D.O."/>
            <person name="Andreote A.P.D."/>
            <person name="Branco L.H.Z."/>
            <person name="Delbaje E."/>
            <person name="Cruz R.B."/>
            <person name="Varani A.M."/>
            <person name="Fiore M.F."/>
        </authorList>
    </citation>
    <scope>NUCLEOTIDE SEQUENCE [LARGE SCALE GENOMIC DNA]</scope>
    <source>
        <strain evidence="2 3">CENA357</strain>
    </source>
</reference>
<evidence type="ECO:0000313" key="2">
    <source>
        <dbReference type="EMBL" id="MBH8554011.1"/>
    </source>
</evidence>
<feature type="coiled-coil region" evidence="1">
    <location>
        <begin position="216"/>
        <end position="304"/>
    </location>
</feature>
<dbReference type="AlphaFoldDB" id="A0A8J7HFG2"/>
<dbReference type="Proteomes" id="UP000599391">
    <property type="component" value="Unassembled WGS sequence"/>
</dbReference>